<reference evidence="4 5" key="1">
    <citation type="journal article" date="2019" name="Commun. Biol.">
        <title>The bagworm genome reveals a unique fibroin gene that provides high tensile strength.</title>
        <authorList>
            <person name="Kono N."/>
            <person name="Nakamura H."/>
            <person name="Ohtoshi R."/>
            <person name="Tomita M."/>
            <person name="Numata K."/>
            <person name="Arakawa K."/>
        </authorList>
    </citation>
    <scope>NUCLEOTIDE SEQUENCE [LARGE SCALE GENOMIC DNA]</scope>
</reference>
<name>A0A4C2A9Y0_EUMVA</name>
<feature type="region of interest" description="Disordered" evidence="2">
    <location>
        <begin position="1"/>
        <end position="34"/>
    </location>
</feature>
<dbReference type="Proteomes" id="UP000299102">
    <property type="component" value="Unassembled WGS sequence"/>
</dbReference>
<dbReference type="Gene3D" id="4.10.60.10">
    <property type="entry name" value="Zinc finger, CCHC-type"/>
    <property type="match status" value="1"/>
</dbReference>
<dbReference type="SUPFAM" id="SSF57756">
    <property type="entry name" value="Retrovirus zinc finger-like domains"/>
    <property type="match status" value="1"/>
</dbReference>
<gene>
    <name evidence="4" type="ORF">EVAR_63655_1</name>
</gene>
<evidence type="ECO:0000256" key="2">
    <source>
        <dbReference type="SAM" id="MobiDB-lite"/>
    </source>
</evidence>
<dbReference type="PROSITE" id="PS50158">
    <property type="entry name" value="ZF_CCHC"/>
    <property type="match status" value="1"/>
</dbReference>
<accession>A0A4C2A9Y0</accession>
<keyword evidence="1" id="KW-0862">Zinc</keyword>
<organism evidence="4 5">
    <name type="scientific">Eumeta variegata</name>
    <name type="common">Bagworm moth</name>
    <name type="synonym">Eumeta japonica</name>
    <dbReference type="NCBI Taxonomy" id="151549"/>
    <lineage>
        <taxon>Eukaryota</taxon>
        <taxon>Metazoa</taxon>
        <taxon>Ecdysozoa</taxon>
        <taxon>Arthropoda</taxon>
        <taxon>Hexapoda</taxon>
        <taxon>Insecta</taxon>
        <taxon>Pterygota</taxon>
        <taxon>Neoptera</taxon>
        <taxon>Endopterygota</taxon>
        <taxon>Lepidoptera</taxon>
        <taxon>Glossata</taxon>
        <taxon>Ditrysia</taxon>
        <taxon>Tineoidea</taxon>
        <taxon>Psychidae</taxon>
        <taxon>Oiketicinae</taxon>
        <taxon>Eumeta</taxon>
    </lineage>
</organism>
<dbReference type="SMART" id="SM00343">
    <property type="entry name" value="ZnF_C2HC"/>
    <property type="match status" value="1"/>
</dbReference>
<dbReference type="OrthoDB" id="1751331at2759"/>
<feature type="domain" description="CCHC-type" evidence="3">
    <location>
        <begin position="44"/>
        <end position="59"/>
    </location>
</feature>
<dbReference type="EMBL" id="BGZK01002942">
    <property type="protein sequence ID" value="GBP97486.1"/>
    <property type="molecule type" value="Genomic_DNA"/>
</dbReference>
<feature type="compositionally biased region" description="Polar residues" evidence="2">
    <location>
        <begin position="58"/>
        <end position="69"/>
    </location>
</feature>
<sequence length="95" mass="10685">MSNRSQQYSYRPKVNGGNPPRDNGTIRDNRPRNQIRGTVRELVCFICNQPGHWARECQSNLGPGQATSDSEAEEPTMITHKAMAPPEEGYAMRPK</sequence>
<comment type="caution">
    <text evidence="4">The sequence shown here is derived from an EMBL/GenBank/DDBJ whole genome shotgun (WGS) entry which is preliminary data.</text>
</comment>
<keyword evidence="1" id="KW-0863">Zinc-finger</keyword>
<protein>
    <recommendedName>
        <fullName evidence="3">CCHC-type domain-containing protein</fullName>
    </recommendedName>
</protein>
<keyword evidence="5" id="KW-1185">Reference proteome</keyword>
<proteinExistence type="predicted"/>
<dbReference type="AlphaFoldDB" id="A0A4C2A9Y0"/>
<dbReference type="InterPro" id="IPR001878">
    <property type="entry name" value="Znf_CCHC"/>
</dbReference>
<evidence type="ECO:0000313" key="5">
    <source>
        <dbReference type="Proteomes" id="UP000299102"/>
    </source>
</evidence>
<dbReference type="InterPro" id="IPR036875">
    <property type="entry name" value="Znf_CCHC_sf"/>
</dbReference>
<dbReference type="GO" id="GO:0003676">
    <property type="term" value="F:nucleic acid binding"/>
    <property type="evidence" value="ECO:0007669"/>
    <property type="project" value="InterPro"/>
</dbReference>
<feature type="region of interest" description="Disordered" evidence="2">
    <location>
        <begin position="58"/>
        <end position="95"/>
    </location>
</feature>
<evidence type="ECO:0000313" key="4">
    <source>
        <dbReference type="EMBL" id="GBP97486.1"/>
    </source>
</evidence>
<dbReference type="GO" id="GO:0008270">
    <property type="term" value="F:zinc ion binding"/>
    <property type="evidence" value="ECO:0007669"/>
    <property type="project" value="UniProtKB-KW"/>
</dbReference>
<evidence type="ECO:0000256" key="1">
    <source>
        <dbReference type="PROSITE-ProRule" id="PRU00047"/>
    </source>
</evidence>
<keyword evidence="1" id="KW-0479">Metal-binding</keyword>
<evidence type="ECO:0000259" key="3">
    <source>
        <dbReference type="PROSITE" id="PS50158"/>
    </source>
</evidence>
<dbReference type="Pfam" id="PF00098">
    <property type="entry name" value="zf-CCHC"/>
    <property type="match status" value="1"/>
</dbReference>